<keyword evidence="2" id="KW-1185">Reference proteome</keyword>
<dbReference type="EMBL" id="CM008974">
    <property type="protein sequence ID" value="PNW73782.1"/>
    <property type="molecule type" value="Genomic_DNA"/>
</dbReference>
<dbReference type="InParanoid" id="A0A2K3CZS6"/>
<dbReference type="KEGG" id="cre:CHLRE_13g572401v5"/>
<reference evidence="1 2" key="1">
    <citation type="journal article" date="2007" name="Science">
        <title>The Chlamydomonas genome reveals the evolution of key animal and plant functions.</title>
        <authorList>
            <person name="Merchant S.S."/>
            <person name="Prochnik S.E."/>
            <person name="Vallon O."/>
            <person name="Harris E.H."/>
            <person name="Karpowicz S.J."/>
            <person name="Witman G.B."/>
            <person name="Terry A."/>
            <person name="Salamov A."/>
            <person name="Fritz-Laylin L.K."/>
            <person name="Marechal-Drouard L."/>
            <person name="Marshall W.F."/>
            <person name="Qu L.H."/>
            <person name="Nelson D.R."/>
            <person name="Sanderfoot A.A."/>
            <person name="Spalding M.H."/>
            <person name="Kapitonov V.V."/>
            <person name="Ren Q."/>
            <person name="Ferris P."/>
            <person name="Lindquist E."/>
            <person name="Shapiro H."/>
            <person name="Lucas S.M."/>
            <person name="Grimwood J."/>
            <person name="Schmutz J."/>
            <person name="Cardol P."/>
            <person name="Cerutti H."/>
            <person name="Chanfreau G."/>
            <person name="Chen C.L."/>
            <person name="Cognat V."/>
            <person name="Croft M.T."/>
            <person name="Dent R."/>
            <person name="Dutcher S."/>
            <person name="Fernandez E."/>
            <person name="Fukuzawa H."/>
            <person name="Gonzalez-Ballester D."/>
            <person name="Gonzalez-Halphen D."/>
            <person name="Hallmann A."/>
            <person name="Hanikenne M."/>
            <person name="Hippler M."/>
            <person name="Inwood W."/>
            <person name="Jabbari K."/>
            <person name="Kalanon M."/>
            <person name="Kuras R."/>
            <person name="Lefebvre P.A."/>
            <person name="Lemaire S.D."/>
            <person name="Lobanov A.V."/>
            <person name="Lohr M."/>
            <person name="Manuell A."/>
            <person name="Meier I."/>
            <person name="Mets L."/>
            <person name="Mittag M."/>
            <person name="Mittelmeier T."/>
            <person name="Moroney J.V."/>
            <person name="Moseley J."/>
            <person name="Napoli C."/>
            <person name="Nedelcu A.M."/>
            <person name="Niyogi K."/>
            <person name="Novoselov S.V."/>
            <person name="Paulsen I.T."/>
            <person name="Pazour G."/>
            <person name="Purton S."/>
            <person name="Ral J.P."/>
            <person name="Riano-Pachon D.M."/>
            <person name="Riekhof W."/>
            <person name="Rymarquis L."/>
            <person name="Schroda M."/>
            <person name="Stern D."/>
            <person name="Umen J."/>
            <person name="Willows R."/>
            <person name="Wilson N."/>
            <person name="Zimmer S.L."/>
            <person name="Allmer J."/>
            <person name="Balk J."/>
            <person name="Bisova K."/>
            <person name="Chen C.J."/>
            <person name="Elias M."/>
            <person name="Gendler K."/>
            <person name="Hauser C."/>
            <person name="Lamb M.R."/>
            <person name="Ledford H."/>
            <person name="Long J.C."/>
            <person name="Minagawa J."/>
            <person name="Page M.D."/>
            <person name="Pan J."/>
            <person name="Pootakham W."/>
            <person name="Roje S."/>
            <person name="Rose A."/>
            <person name="Stahlberg E."/>
            <person name="Terauchi A.M."/>
            <person name="Yang P."/>
            <person name="Ball S."/>
            <person name="Bowler C."/>
            <person name="Dieckmann C.L."/>
            <person name="Gladyshev V.N."/>
            <person name="Green P."/>
            <person name="Jorgensen R."/>
            <person name="Mayfield S."/>
            <person name="Mueller-Roeber B."/>
            <person name="Rajamani S."/>
            <person name="Sayre R.T."/>
            <person name="Brokstein P."/>
            <person name="Dubchak I."/>
            <person name="Goodstein D."/>
            <person name="Hornick L."/>
            <person name="Huang Y.W."/>
            <person name="Jhaveri J."/>
            <person name="Luo Y."/>
            <person name="Martinez D."/>
            <person name="Ngau W.C."/>
            <person name="Otillar B."/>
            <person name="Poliakov A."/>
            <person name="Porter A."/>
            <person name="Szajkowski L."/>
            <person name="Werner G."/>
            <person name="Zhou K."/>
            <person name="Grigoriev I.V."/>
            <person name="Rokhsar D.S."/>
            <person name="Grossman A.R."/>
        </authorList>
    </citation>
    <scope>NUCLEOTIDE SEQUENCE [LARGE SCALE GENOMIC DNA]</scope>
    <source>
        <strain evidence="2">CC-503</strain>
    </source>
</reference>
<sequence length="92" mass="10145">MGGRGFYSGANTSAFCGLHYFGPPALGIPGPARPLRCFYKILSCEPKSTREAKTHRVYPTNNADVAWSWDQALCMCLWCLLRLLGYGKKKAG</sequence>
<evidence type="ECO:0000313" key="2">
    <source>
        <dbReference type="Proteomes" id="UP000006906"/>
    </source>
</evidence>
<dbReference type="Gramene" id="PNW73782">
    <property type="protein sequence ID" value="PNW73782"/>
    <property type="gene ID" value="CHLRE_13g572401v5"/>
</dbReference>
<proteinExistence type="predicted"/>
<organism evidence="1 2">
    <name type="scientific">Chlamydomonas reinhardtii</name>
    <name type="common">Chlamydomonas smithii</name>
    <dbReference type="NCBI Taxonomy" id="3055"/>
    <lineage>
        <taxon>Eukaryota</taxon>
        <taxon>Viridiplantae</taxon>
        <taxon>Chlorophyta</taxon>
        <taxon>core chlorophytes</taxon>
        <taxon>Chlorophyceae</taxon>
        <taxon>CS clade</taxon>
        <taxon>Chlamydomonadales</taxon>
        <taxon>Chlamydomonadaceae</taxon>
        <taxon>Chlamydomonas</taxon>
    </lineage>
</organism>
<dbReference type="Proteomes" id="UP000006906">
    <property type="component" value="Chromosome 13"/>
</dbReference>
<dbReference type="AlphaFoldDB" id="A0A2K3CZS6"/>
<protein>
    <submittedName>
        <fullName evidence="1">Uncharacterized protein</fullName>
    </submittedName>
</protein>
<dbReference type="RefSeq" id="XP_042917368.1">
    <property type="nucleotide sequence ID" value="XM_043069393.1"/>
</dbReference>
<dbReference type="GeneID" id="66055952"/>
<gene>
    <name evidence="1" type="ORF">CHLRE_13g572401v5</name>
</gene>
<name>A0A2K3CZS6_CHLRE</name>
<accession>A0A2K3CZS6</accession>
<evidence type="ECO:0000313" key="1">
    <source>
        <dbReference type="EMBL" id="PNW73782.1"/>
    </source>
</evidence>